<proteinExistence type="predicted"/>
<keyword evidence="3" id="KW-1185">Reference proteome</keyword>
<evidence type="ECO:0000256" key="1">
    <source>
        <dbReference type="SAM" id="MobiDB-lite"/>
    </source>
</evidence>
<feature type="region of interest" description="Disordered" evidence="1">
    <location>
        <begin position="360"/>
        <end position="389"/>
    </location>
</feature>
<gene>
    <name evidence="2" type="ORF">CEPIT_LOCUS41894</name>
</gene>
<feature type="compositionally biased region" description="Polar residues" evidence="1">
    <location>
        <begin position="369"/>
        <end position="389"/>
    </location>
</feature>
<dbReference type="PANTHER" id="PTHR47481">
    <property type="match status" value="1"/>
</dbReference>
<feature type="compositionally biased region" description="Gly residues" evidence="1">
    <location>
        <begin position="250"/>
        <end position="264"/>
    </location>
</feature>
<feature type="compositionally biased region" description="Low complexity" evidence="1">
    <location>
        <begin position="222"/>
        <end position="249"/>
    </location>
</feature>
<dbReference type="PANTHER" id="PTHR47481:SF38">
    <property type="entry name" value="POU DOMAIN, CLASS 4, TRANSCRIPTION FACTOR 1-LIKE"/>
    <property type="match status" value="1"/>
</dbReference>
<name>A0AAV0GAU6_9ASTE</name>
<feature type="compositionally biased region" description="Pro residues" evidence="1">
    <location>
        <begin position="276"/>
        <end position="288"/>
    </location>
</feature>
<dbReference type="Pfam" id="PF14223">
    <property type="entry name" value="Retrotran_gag_2"/>
    <property type="match status" value="1"/>
</dbReference>
<organism evidence="2 3">
    <name type="scientific">Cuscuta epithymum</name>
    <dbReference type="NCBI Taxonomy" id="186058"/>
    <lineage>
        <taxon>Eukaryota</taxon>
        <taxon>Viridiplantae</taxon>
        <taxon>Streptophyta</taxon>
        <taxon>Embryophyta</taxon>
        <taxon>Tracheophyta</taxon>
        <taxon>Spermatophyta</taxon>
        <taxon>Magnoliopsida</taxon>
        <taxon>eudicotyledons</taxon>
        <taxon>Gunneridae</taxon>
        <taxon>Pentapetalae</taxon>
        <taxon>asterids</taxon>
        <taxon>lamiids</taxon>
        <taxon>Solanales</taxon>
        <taxon>Convolvulaceae</taxon>
        <taxon>Cuscuteae</taxon>
        <taxon>Cuscuta</taxon>
        <taxon>Cuscuta subgen. Cuscuta</taxon>
    </lineage>
</organism>
<sequence>MSSPSKSHFHPALAVTNIKNLIPITLDSEHAQYSTWSELFKITARAYQVIDHILPPSVDTPSAASSSTSDSSASADDPALWTRLDANVLQWIYGSISNDLLHTIIQPNSTAKAAWDRLTDIFLDNKHTRAIHLENQFSNTRLDQFSSIDAYCRTLKTLSDDLANVGAPVDNRRLVLRLVNGLNGQFESVASFIQQQVPLPSFFTARSMLTLDESRRAQHVDTPTTALVATPAAPTASTVTPAPSYSSRPRGGGRSGRTRGGGGRGRGRSSNGSSPIPSPPQPWSPGSPLPWFQSPWNPWMSWQMPPCPYPTAPGFSPAPRNPSAGILGPRPQHAHMATPEYSFGSTSLPSAMQTLTLNPPDDGWYMDTGATTHMTSDAGPSNPSSSNAM</sequence>
<dbReference type="Proteomes" id="UP001152523">
    <property type="component" value="Unassembled WGS sequence"/>
</dbReference>
<dbReference type="AlphaFoldDB" id="A0AAV0GAU6"/>
<dbReference type="EMBL" id="CAMAPF010001073">
    <property type="protein sequence ID" value="CAH9145021.1"/>
    <property type="molecule type" value="Genomic_DNA"/>
</dbReference>
<feature type="region of interest" description="Disordered" evidence="1">
    <location>
        <begin position="215"/>
        <end position="289"/>
    </location>
</feature>
<evidence type="ECO:0000313" key="3">
    <source>
        <dbReference type="Proteomes" id="UP001152523"/>
    </source>
</evidence>
<reference evidence="2" key="1">
    <citation type="submission" date="2022-07" db="EMBL/GenBank/DDBJ databases">
        <authorList>
            <person name="Macas J."/>
            <person name="Novak P."/>
            <person name="Neumann P."/>
        </authorList>
    </citation>
    <scope>NUCLEOTIDE SEQUENCE</scope>
</reference>
<comment type="caution">
    <text evidence="2">The sequence shown here is derived from an EMBL/GenBank/DDBJ whole genome shotgun (WGS) entry which is preliminary data.</text>
</comment>
<accession>A0AAV0GAU6</accession>
<protein>
    <submittedName>
        <fullName evidence="2">Uncharacterized protein</fullName>
    </submittedName>
</protein>
<evidence type="ECO:0000313" key="2">
    <source>
        <dbReference type="EMBL" id="CAH9145021.1"/>
    </source>
</evidence>